<organism evidence="5 6">
    <name type="scientific">Candidatus Nitrospira allomarina</name>
    <dbReference type="NCBI Taxonomy" id="3020900"/>
    <lineage>
        <taxon>Bacteria</taxon>
        <taxon>Pseudomonadati</taxon>
        <taxon>Nitrospirota</taxon>
        <taxon>Nitrospiria</taxon>
        <taxon>Nitrospirales</taxon>
        <taxon>Nitrospiraceae</taxon>
        <taxon>Nitrospira</taxon>
    </lineage>
</organism>
<dbReference type="PRINTS" id="PR00133">
    <property type="entry name" value="GLHYDRLASE3"/>
</dbReference>
<proteinExistence type="inferred from homology"/>
<evidence type="ECO:0000259" key="4">
    <source>
        <dbReference type="Pfam" id="PF00933"/>
    </source>
</evidence>
<dbReference type="NCBIfam" id="NF003740">
    <property type="entry name" value="PRK05337.1"/>
    <property type="match status" value="1"/>
</dbReference>
<dbReference type="RefSeq" id="WP_312645249.1">
    <property type="nucleotide sequence ID" value="NZ_CP116967.1"/>
</dbReference>
<gene>
    <name evidence="5" type="primary">nagZ</name>
    <name evidence="5" type="ORF">PP769_03485</name>
</gene>
<dbReference type="GO" id="GO:0005975">
    <property type="term" value="P:carbohydrate metabolic process"/>
    <property type="evidence" value="ECO:0007669"/>
    <property type="project" value="InterPro"/>
</dbReference>
<dbReference type="Proteomes" id="UP001302719">
    <property type="component" value="Chromosome"/>
</dbReference>
<protein>
    <submittedName>
        <fullName evidence="5">Beta-N-acetylhexosaminidase</fullName>
        <ecNumber evidence="5">3.2.1.52</ecNumber>
    </submittedName>
</protein>
<dbReference type="PANTHER" id="PTHR30480:SF16">
    <property type="entry name" value="GLYCOSIDE HYDROLASE FAMILY 3 DOMAIN PROTEIN"/>
    <property type="match status" value="1"/>
</dbReference>
<dbReference type="KEGG" id="nall:PP769_03485"/>
<dbReference type="EC" id="3.2.1.52" evidence="5"/>
<name>A0AA96JSR6_9BACT</name>
<keyword evidence="6" id="KW-1185">Reference proteome</keyword>
<evidence type="ECO:0000256" key="1">
    <source>
        <dbReference type="ARBA" id="ARBA00005336"/>
    </source>
</evidence>
<dbReference type="GO" id="GO:0004563">
    <property type="term" value="F:beta-N-acetylhexosaminidase activity"/>
    <property type="evidence" value="ECO:0007669"/>
    <property type="project" value="UniProtKB-EC"/>
</dbReference>
<dbReference type="Pfam" id="PF00933">
    <property type="entry name" value="Glyco_hydro_3"/>
    <property type="match status" value="1"/>
</dbReference>
<evidence type="ECO:0000256" key="3">
    <source>
        <dbReference type="ARBA" id="ARBA00023295"/>
    </source>
</evidence>
<dbReference type="InterPro" id="IPR017853">
    <property type="entry name" value="GH"/>
</dbReference>
<feature type="domain" description="Glycoside hydrolase family 3 N-terminal" evidence="4">
    <location>
        <begin position="14"/>
        <end position="332"/>
    </location>
</feature>
<evidence type="ECO:0000313" key="6">
    <source>
        <dbReference type="Proteomes" id="UP001302719"/>
    </source>
</evidence>
<sequence length="372" mass="40161">MPIAKQQRTAMSIAELIGQLCMIGFEGTEVTPDLRAWMQEFRPGGIILFSRNLVDPVQIAHLTNDLQALAGDIPLLIGIDQEGGRVSRLPSGFTIFPPATTVAHSGSTELAYQAAAVTAKELRAVGINMNMAPVLDIHTNPSNPIIGDRAFGTEPEQVCLMGAATLAGLHDHRVLACGKHFPGHGDTSTDSHVELPVVHATRERLESVELKPFQYAIAHGLQAIMTAHVHYPDLDPINPATLSAMILTDILRQQMGFSGVILSDDLEMGAIVNHSTVGEAAVHSLQAGVDMLLVCKTRRLATDTIKAVSRAVESHVLDQSRLETSVARIASVKQQFVFPYHPIDIPSIPHTVGISAHRHVLAQIQGQFRTLT</sequence>
<dbReference type="InterPro" id="IPR050226">
    <property type="entry name" value="NagZ_Beta-hexosaminidase"/>
</dbReference>
<dbReference type="EMBL" id="CP116967">
    <property type="protein sequence ID" value="WNM58842.1"/>
    <property type="molecule type" value="Genomic_DNA"/>
</dbReference>
<comment type="similarity">
    <text evidence="1">Belongs to the glycosyl hydrolase 3 family.</text>
</comment>
<reference evidence="5 6" key="1">
    <citation type="submission" date="2023-01" db="EMBL/GenBank/DDBJ databases">
        <title>Cultivation and genomic characterization of new, ubiquitous marine nitrite-oxidizing bacteria from the Nitrospirales.</title>
        <authorList>
            <person name="Mueller A.J."/>
            <person name="Daebeler A."/>
            <person name="Herbold C.W."/>
            <person name="Kirkegaard R.H."/>
            <person name="Daims H."/>
        </authorList>
    </citation>
    <scope>NUCLEOTIDE SEQUENCE [LARGE SCALE GENOMIC DNA]</scope>
    <source>
        <strain evidence="5 6">VA</strain>
    </source>
</reference>
<dbReference type="Gene3D" id="3.20.20.300">
    <property type="entry name" value="Glycoside hydrolase, family 3, N-terminal domain"/>
    <property type="match status" value="1"/>
</dbReference>
<evidence type="ECO:0000256" key="2">
    <source>
        <dbReference type="ARBA" id="ARBA00022801"/>
    </source>
</evidence>
<dbReference type="AlphaFoldDB" id="A0AA96JSR6"/>
<accession>A0AA96JSR6</accession>
<dbReference type="SUPFAM" id="SSF51445">
    <property type="entry name" value="(Trans)glycosidases"/>
    <property type="match status" value="1"/>
</dbReference>
<dbReference type="GO" id="GO:0009254">
    <property type="term" value="P:peptidoglycan turnover"/>
    <property type="evidence" value="ECO:0007669"/>
    <property type="project" value="TreeGrafter"/>
</dbReference>
<dbReference type="InterPro" id="IPR001764">
    <property type="entry name" value="Glyco_hydro_3_N"/>
</dbReference>
<dbReference type="InterPro" id="IPR036962">
    <property type="entry name" value="Glyco_hydro_3_N_sf"/>
</dbReference>
<keyword evidence="3 5" id="KW-0326">Glycosidase</keyword>
<evidence type="ECO:0000313" key="5">
    <source>
        <dbReference type="EMBL" id="WNM58842.1"/>
    </source>
</evidence>
<keyword evidence="2 5" id="KW-0378">Hydrolase</keyword>
<dbReference type="PANTHER" id="PTHR30480">
    <property type="entry name" value="BETA-HEXOSAMINIDASE-RELATED"/>
    <property type="match status" value="1"/>
</dbReference>